<protein>
    <recommendedName>
        <fullName evidence="3">DUF4363 family protein</fullName>
    </recommendedName>
</protein>
<accession>A0A810PZQ8</accession>
<dbReference type="RefSeq" id="WP_212818478.1">
    <property type="nucleotide sequence ID" value="NZ_AP023415.1"/>
</dbReference>
<evidence type="ECO:0008006" key="3">
    <source>
        <dbReference type="Google" id="ProtNLM"/>
    </source>
</evidence>
<sequence>MKSFRIPIFILLVTFLLSLYGGSSIRHYAQAWQAQLSLAESAVKRSDWGQAQDILADLNDQWQEKQNRLHMLAEHQELDEVETLLRRCSAFAALEDDAELPADMAELSARLAILGENQGLSLRNIL</sequence>
<reference evidence="1" key="1">
    <citation type="submission" date="2020-09" db="EMBL/GenBank/DDBJ databases">
        <title>New species isolated from human feces.</title>
        <authorList>
            <person name="Kitahara M."/>
            <person name="Shigeno Y."/>
            <person name="Shime M."/>
            <person name="Matsumoto Y."/>
            <person name="Nakamura S."/>
            <person name="Motooka D."/>
            <person name="Fukuoka S."/>
            <person name="Nishikawa H."/>
            <person name="Benno Y."/>
        </authorList>
    </citation>
    <scope>NUCLEOTIDE SEQUENCE</scope>
    <source>
        <strain evidence="1">MM35</strain>
    </source>
</reference>
<organism evidence="1 2">
    <name type="scientific">Vescimonas fastidiosa</name>
    <dbReference type="NCBI Taxonomy" id="2714353"/>
    <lineage>
        <taxon>Bacteria</taxon>
        <taxon>Bacillati</taxon>
        <taxon>Bacillota</taxon>
        <taxon>Clostridia</taxon>
        <taxon>Eubacteriales</taxon>
        <taxon>Oscillospiraceae</taxon>
        <taxon>Vescimonas</taxon>
    </lineage>
</organism>
<dbReference type="AlphaFoldDB" id="A0A810PZQ8"/>
<keyword evidence="2" id="KW-1185">Reference proteome</keyword>
<dbReference type="InterPro" id="IPR025373">
    <property type="entry name" value="DUF4363"/>
</dbReference>
<dbReference type="KEGG" id="vfa:MM35RIKEN_01650"/>
<gene>
    <name evidence="1" type="ORF">MM35RIKEN_01650</name>
</gene>
<dbReference type="Pfam" id="PF14276">
    <property type="entry name" value="DUF4363"/>
    <property type="match status" value="1"/>
</dbReference>
<dbReference type="EMBL" id="AP023415">
    <property type="protein sequence ID" value="BCK77973.1"/>
    <property type="molecule type" value="Genomic_DNA"/>
</dbReference>
<evidence type="ECO:0000313" key="2">
    <source>
        <dbReference type="Proteomes" id="UP000681343"/>
    </source>
</evidence>
<evidence type="ECO:0000313" key="1">
    <source>
        <dbReference type="EMBL" id="BCK77973.1"/>
    </source>
</evidence>
<dbReference type="Proteomes" id="UP000681343">
    <property type="component" value="Chromosome"/>
</dbReference>
<name>A0A810PZQ8_9FIRM</name>
<proteinExistence type="predicted"/>